<keyword evidence="2" id="KW-0378">Hydrolase</keyword>
<keyword evidence="5" id="KW-1185">Reference proteome</keyword>
<dbReference type="EC" id="3.1.1.29" evidence="1"/>
<dbReference type="OMA" id="AIIAQCC"/>
<comment type="caution">
    <text evidence="4">The sequence shown here is derived from an EMBL/GenBank/DDBJ whole genome shotgun (WGS) entry which is preliminary data.</text>
</comment>
<dbReference type="Gene3D" id="3.40.1490.10">
    <property type="entry name" value="Bit1"/>
    <property type="match status" value="1"/>
</dbReference>
<evidence type="ECO:0000256" key="2">
    <source>
        <dbReference type="ARBA" id="ARBA00022801"/>
    </source>
</evidence>
<dbReference type="InterPro" id="IPR002833">
    <property type="entry name" value="PTH2"/>
</dbReference>
<comment type="catalytic activity">
    <reaction evidence="3">
        <text>an N-acyl-L-alpha-aminoacyl-tRNA + H2O = an N-acyl-L-amino acid + a tRNA + H(+)</text>
        <dbReference type="Rhea" id="RHEA:54448"/>
        <dbReference type="Rhea" id="RHEA-COMP:10123"/>
        <dbReference type="Rhea" id="RHEA-COMP:13883"/>
        <dbReference type="ChEBI" id="CHEBI:15377"/>
        <dbReference type="ChEBI" id="CHEBI:15378"/>
        <dbReference type="ChEBI" id="CHEBI:59874"/>
        <dbReference type="ChEBI" id="CHEBI:78442"/>
        <dbReference type="ChEBI" id="CHEBI:138191"/>
        <dbReference type="EC" id="3.1.1.29"/>
    </reaction>
</comment>
<dbReference type="InterPro" id="IPR023476">
    <property type="entry name" value="Pep_tRNA_hydro_II_dom_sf"/>
</dbReference>
<dbReference type="CDD" id="cd02429">
    <property type="entry name" value="PTH2_like"/>
    <property type="match status" value="1"/>
</dbReference>
<evidence type="ECO:0000256" key="3">
    <source>
        <dbReference type="ARBA" id="ARBA00048707"/>
    </source>
</evidence>
<name>A0A0L0BYD8_LUCCU</name>
<dbReference type="STRING" id="7375.A0A0L0BYD8"/>
<gene>
    <name evidence="4" type="ORF">FF38_11879</name>
</gene>
<dbReference type="InterPro" id="IPR042237">
    <property type="entry name" value="PTRHD1"/>
</dbReference>
<evidence type="ECO:0000313" key="5">
    <source>
        <dbReference type="Proteomes" id="UP000037069"/>
    </source>
</evidence>
<dbReference type="Proteomes" id="UP000037069">
    <property type="component" value="Unassembled WGS sequence"/>
</dbReference>
<sequence>MSNIVQYIIVRSDLKSALNWPLGAVIAQCCHAATAVMHLHADDEATKSYLAGLDNMHKVVLEAKDEAALMKLANKLKENEIQHKLWIEQPENIPTCIAIKPYVKEDVHKYVKNFKLLKE</sequence>
<dbReference type="Pfam" id="PF01981">
    <property type="entry name" value="PTH2"/>
    <property type="match status" value="1"/>
</dbReference>
<dbReference type="PANTHER" id="PTHR46194:SF1">
    <property type="entry name" value="PEPTIDYL-TRNA HYDROLASE PTRHD1-RELATED"/>
    <property type="match status" value="1"/>
</dbReference>
<dbReference type="EMBL" id="JRES01001160">
    <property type="protein sequence ID" value="KNC25053.1"/>
    <property type="molecule type" value="Genomic_DNA"/>
</dbReference>
<dbReference type="OrthoDB" id="201213at2759"/>
<evidence type="ECO:0000313" key="4">
    <source>
        <dbReference type="EMBL" id="KNC25053.1"/>
    </source>
</evidence>
<dbReference type="SUPFAM" id="SSF102462">
    <property type="entry name" value="Peptidyl-tRNA hydrolase II"/>
    <property type="match status" value="1"/>
</dbReference>
<proteinExistence type="predicted"/>
<dbReference type="PANTHER" id="PTHR46194">
    <property type="entry name" value="PEPTIDYL-TRNA HYDROLASE PTRHD1-RELATED"/>
    <property type="match status" value="1"/>
</dbReference>
<evidence type="ECO:0000256" key="1">
    <source>
        <dbReference type="ARBA" id="ARBA00013260"/>
    </source>
</evidence>
<organism evidence="4 5">
    <name type="scientific">Lucilia cuprina</name>
    <name type="common">Green bottle fly</name>
    <name type="synonym">Australian sheep blowfly</name>
    <dbReference type="NCBI Taxonomy" id="7375"/>
    <lineage>
        <taxon>Eukaryota</taxon>
        <taxon>Metazoa</taxon>
        <taxon>Ecdysozoa</taxon>
        <taxon>Arthropoda</taxon>
        <taxon>Hexapoda</taxon>
        <taxon>Insecta</taxon>
        <taxon>Pterygota</taxon>
        <taxon>Neoptera</taxon>
        <taxon>Endopterygota</taxon>
        <taxon>Diptera</taxon>
        <taxon>Brachycera</taxon>
        <taxon>Muscomorpha</taxon>
        <taxon>Oestroidea</taxon>
        <taxon>Calliphoridae</taxon>
        <taxon>Luciliinae</taxon>
        <taxon>Lucilia</taxon>
    </lineage>
</organism>
<dbReference type="AlphaFoldDB" id="A0A0L0BYD8"/>
<accession>A0A0L0BYD8</accession>
<reference evidence="4 5" key="1">
    <citation type="journal article" date="2015" name="Nat. Commun.">
        <title>Lucilia cuprina genome unlocks parasitic fly biology to underpin future interventions.</title>
        <authorList>
            <person name="Anstead C.A."/>
            <person name="Korhonen P.K."/>
            <person name="Young N.D."/>
            <person name="Hall R.S."/>
            <person name="Jex A.R."/>
            <person name="Murali S.C."/>
            <person name="Hughes D.S."/>
            <person name="Lee S.F."/>
            <person name="Perry T."/>
            <person name="Stroehlein A.J."/>
            <person name="Ansell B.R."/>
            <person name="Breugelmans B."/>
            <person name="Hofmann A."/>
            <person name="Qu J."/>
            <person name="Dugan S."/>
            <person name="Lee S.L."/>
            <person name="Chao H."/>
            <person name="Dinh H."/>
            <person name="Han Y."/>
            <person name="Doddapaneni H.V."/>
            <person name="Worley K.C."/>
            <person name="Muzny D.M."/>
            <person name="Ioannidis P."/>
            <person name="Waterhouse R.M."/>
            <person name="Zdobnov E.M."/>
            <person name="James P.J."/>
            <person name="Bagnall N.H."/>
            <person name="Kotze A.C."/>
            <person name="Gibbs R.A."/>
            <person name="Richards S."/>
            <person name="Batterham P."/>
            <person name="Gasser R.B."/>
        </authorList>
    </citation>
    <scope>NUCLEOTIDE SEQUENCE [LARGE SCALE GENOMIC DNA]</scope>
    <source>
        <strain evidence="4 5">LS</strain>
        <tissue evidence="4">Full body</tissue>
    </source>
</reference>
<dbReference type="GO" id="GO:0004045">
    <property type="term" value="F:peptidyl-tRNA hydrolase activity"/>
    <property type="evidence" value="ECO:0007669"/>
    <property type="project" value="UniProtKB-EC"/>
</dbReference>
<protein>
    <recommendedName>
        <fullName evidence="1">peptidyl-tRNA hydrolase</fullName>
        <ecNumber evidence="1">3.1.1.29</ecNumber>
    </recommendedName>
</protein>